<sequence length="330" mass="36753">MQYLMIVTSTSLLEAMSVVLIVALGLRFLAHRASKEDQLYYATFTREIEKRVERDDIGKVKVDDVEVYVEGLLDEVATHLPSRGVRVKMSDIDDNSTRKVMSVREYAGGSQSLIHSLKSETNAFKAKQKPNFNQLTQRVMGKDAHWVRLHNVFPIDSLIRLIDVLPGIFVVLGIFGTFVGINNALPRIAEIDFNNLSSSSGVLSLFVKDVAFSMQASIAGIGFSLLVSLLNTLFPISMVRDSIARRVEDCLEFLWYFVHGGKGVNQQAEAFSQMIVLLENIDQKINDPSSEIARSSGSESQQTDAFSKMIKLLENISQQFRNPASNQGNA</sequence>
<feature type="transmembrane region" description="Helical" evidence="1">
    <location>
        <begin position="158"/>
        <end position="181"/>
    </location>
</feature>
<keyword evidence="1" id="KW-1133">Transmembrane helix</keyword>
<dbReference type="AlphaFoldDB" id="A0A1F6TUC8"/>
<protein>
    <recommendedName>
        <fullName evidence="4">MotA/TolQ/ExbB proton channel domain-containing protein</fullName>
    </recommendedName>
</protein>
<evidence type="ECO:0000313" key="3">
    <source>
        <dbReference type="Proteomes" id="UP000178885"/>
    </source>
</evidence>
<name>A0A1F6TUC8_9PROT</name>
<reference evidence="2 3" key="1">
    <citation type="journal article" date="2016" name="Nat. Commun.">
        <title>Thousands of microbial genomes shed light on interconnected biogeochemical processes in an aquifer system.</title>
        <authorList>
            <person name="Anantharaman K."/>
            <person name="Brown C.T."/>
            <person name="Hug L.A."/>
            <person name="Sharon I."/>
            <person name="Castelle C.J."/>
            <person name="Probst A.J."/>
            <person name="Thomas B.C."/>
            <person name="Singh A."/>
            <person name="Wilkins M.J."/>
            <person name="Karaoz U."/>
            <person name="Brodie E.L."/>
            <person name="Williams K.H."/>
            <person name="Hubbard S.S."/>
            <person name="Banfield J.F."/>
        </authorList>
    </citation>
    <scope>NUCLEOTIDE SEQUENCE [LARGE SCALE GENOMIC DNA]</scope>
</reference>
<organism evidence="2 3">
    <name type="scientific">Candidatus Muproteobacteria bacterium RBG_16_65_34</name>
    <dbReference type="NCBI Taxonomy" id="1817760"/>
    <lineage>
        <taxon>Bacteria</taxon>
        <taxon>Pseudomonadati</taxon>
        <taxon>Pseudomonadota</taxon>
        <taxon>Candidatus Muproteobacteria</taxon>
    </lineage>
</organism>
<feature type="transmembrane region" description="Helical" evidence="1">
    <location>
        <begin position="212"/>
        <end position="236"/>
    </location>
</feature>
<evidence type="ECO:0008006" key="4">
    <source>
        <dbReference type="Google" id="ProtNLM"/>
    </source>
</evidence>
<evidence type="ECO:0000313" key="2">
    <source>
        <dbReference type="EMBL" id="OGI48743.1"/>
    </source>
</evidence>
<comment type="caution">
    <text evidence="2">The sequence shown here is derived from an EMBL/GenBank/DDBJ whole genome shotgun (WGS) entry which is preliminary data.</text>
</comment>
<dbReference type="Proteomes" id="UP000178885">
    <property type="component" value="Unassembled WGS sequence"/>
</dbReference>
<keyword evidence="1" id="KW-0812">Transmembrane</keyword>
<keyword evidence="1" id="KW-0472">Membrane</keyword>
<feature type="transmembrane region" description="Helical" evidence="1">
    <location>
        <begin position="12"/>
        <end position="30"/>
    </location>
</feature>
<dbReference type="EMBL" id="MFSU01000020">
    <property type="protein sequence ID" value="OGI48743.1"/>
    <property type="molecule type" value="Genomic_DNA"/>
</dbReference>
<accession>A0A1F6TUC8</accession>
<gene>
    <name evidence="2" type="ORF">A2151_01100</name>
</gene>
<evidence type="ECO:0000256" key="1">
    <source>
        <dbReference type="SAM" id="Phobius"/>
    </source>
</evidence>
<proteinExistence type="predicted"/>